<dbReference type="EMBL" id="JAGIOI010000001">
    <property type="protein sequence ID" value="MBP2414686.1"/>
    <property type="molecule type" value="Genomic_DNA"/>
</dbReference>
<evidence type="ECO:0000313" key="8">
    <source>
        <dbReference type="Proteomes" id="UP000711614"/>
    </source>
</evidence>
<dbReference type="InterPro" id="IPR003012">
    <property type="entry name" value="Tet_transcr_reg_TetR"/>
</dbReference>
<accession>A0ABS4Z0U6</accession>
<keyword evidence="4" id="KW-0804">Transcription</keyword>
<dbReference type="PANTHER" id="PTHR30055">
    <property type="entry name" value="HTH-TYPE TRANSCRIPTIONAL REGULATOR RUTR"/>
    <property type="match status" value="1"/>
</dbReference>
<dbReference type="Pfam" id="PF00440">
    <property type="entry name" value="TetR_N"/>
    <property type="match status" value="1"/>
</dbReference>
<evidence type="ECO:0000256" key="1">
    <source>
        <dbReference type="ARBA" id="ARBA00022491"/>
    </source>
</evidence>
<keyword evidence="8" id="KW-1185">Reference proteome</keyword>
<dbReference type="InterPro" id="IPR004111">
    <property type="entry name" value="Repressor_TetR_C"/>
</dbReference>
<evidence type="ECO:0000256" key="5">
    <source>
        <dbReference type="PROSITE-ProRule" id="PRU00335"/>
    </source>
</evidence>
<dbReference type="PRINTS" id="PR00400">
    <property type="entry name" value="TETREPRESSOR"/>
</dbReference>
<protein>
    <submittedName>
        <fullName evidence="7">AcrR family transcriptional regulator</fullName>
    </submittedName>
</protein>
<evidence type="ECO:0000256" key="4">
    <source>
        <dbReference type="ARBA" id="ARBA00023163"/>
    </source>
</evidence>
<name>A0ABS4Z0U6_9MICC</name>
<dbReference type="InterPro" id="IPR023772">
    <property type="entry name" value="DNA-bd_HTH_TetR-type_CS"/>
</dbReference>
<evidence type="ECO:0000259" key="6">
    <source>
        <dbReference type="PROSITE" id="PS50977"/>
    </source>
</evidence>
<evidence type="ECO:0000313" key="7">
    <source>
        <dbReference type="EMBL" id="MBP2414686.1"/>
    </source>
</evidence>
<dbReference type="Pfam" id="PF02909">
    <property type="entry name" value="TetR_C_1"/>
    <property type="match status" value="1"/>
</dbReference>
<gene>
    <name evidence="7" type="ORF">JOF48_003485</name>
</gene>
<keyword evidence="1" id="KW-0678">Repressor</keyword>
<organism evidence="7 8">
    <name type="scientific">Arthrobacter stackebrandtii</name>
    <dbReference type="NCBI Taxonomy" id="272161"/>
    <lineage>
        <taxon>Bacteria</taxon>
        <taxon>Bacillati</taxon>
        <taxon>Actinomycetota</taxon>
        <taxon>Actinomycetes</taxon>
        <taxon>Micrococcales</taxon>
        <taxon>Micrococcaceae</taxon>
        <taxon>Arthrobacter</taxon>
    </lineage>
</organism>
<dbReference type="RefSeq" id="WP_209682892.1">
    <property type="nucleotide sequence ID" value="NZ_JAGIOI010000001.1"/>
</dbReference>
<dbReference type="PROSITE" id="PS50977">
    <property type="entry name" value="HTH_TETR_2"/>
    <property type="match status" value="1"/>
</dbReference>
<feature type="domain" description="HTH tetR-type" evidence="6">
    <location>
        <begin position="2"/>
        <end position="62"/>
    </location>
</feature>
<dbReference type="InterPro" id="IPR036271">
    <property type="entry name" value="Tet_transcr_reg_TetR-rel_C_sf"/>
</dbReference>
<dbReference type="Gene3D" id="1.10.357.10">
    <property type="entry name" value="Tetracycline Repressor, domain 2"/>
    <property type="match status" value="1"/>
</dbReference>
<dbReference type="SUPFAM" id="SSF48498">
    <property type="entry name" value="Tetracyclin repressor-like, C-terminal domain"/>
    <property type="match status" value="1"/>
</dbReference>
<dbReference type="InterPro" id="IPR001647">
    <property type="entry name" value="HTH_TetR"/>
</dbReference>
<dbReference type="PROSITE" id="PS01081">
    <property type="entry name" value="HTH_TETR_1"/>
    <property type="match status" value="1"/>
</dbReference>
<keyword evidence="3 5" id="KW-0238">DNA-binding</keyword>
<dbReference type="PANTHER" id="PTHR30055:SF151">
    <property type="entry name" value="TRANSCRIPTIONAL REGULATORY PROTEIN"/>
    <property type="match status" value="1"/>
</dbReference>
<dbReference type="Gene3D" id="1.10.10.60">
    <property type="entry name" value="Homeodomain-like"/>
    <property type="match status" value="1"/>
</dbReference>
<proteinExistence type="predicted"/>
<evidence type="ECO:0000256" key="3">
    <source>
        <dbReference type="ARBA" id="ARBA00023125"/>
    </source>
</evidence>
<reference evidence="7 8" key="1">
    <citation type="submission" date="2021-03" db="EMBL/GenBank/DDBJ databases">
        <title>Sequencing the genomes of 1000 actinobacteria strains.</title>
        <authorList>
            <person name="Klenk H.-P."/>
        </authorList>
    </citation>
    <scope>NUCLEOTIDE SEQUENCE [LARGE SCALE GENOMIC DNA]</scope>
    <source>
        <strain evidence="7 8">DSM 16005</strain>
    </source>
</reference>
<keyword evidence="2" id="KW-0805">Transcription regulation</keyword>
<feature type="DNA-binding region" description="H-T-H motif" evidence="5">
    <location>
        <begin position="25"/>
        <end position="44"/>
    </location>
</feature>
<dbReference type="Proteomes" id="UP000711614">
    <property type="component" value="Unassembled WGS sequence"/>
</dbReference>
<dbReference type="InterPro" id="IPR050109">
    <property type="entry name" value="HTH-type_TetR-like_transc_reg"/>
</dbReference>
<dbReference type="PRINTS" id="PR00455">
    <property type="entry name" value="HTHTETR"/>
</dbReference>
<evidence type="ECO:0000256" key="2">
    <source>
        <dbReference type="ARBA" id="ARBA00023015"/>
    </source>
</evidence>
<sequence length="198" mass="20727">MALTREQLVDTAFGILRDYGLADLSMRRLARDLGVQVGALYWHVKNKQELLGVLSVMILARVEGGAGQDAAHGAVPQARPALAADEAAAAIRRRARDIRNALLGVRDGAEVVALTHALDPDALPALKDLEPLFAAAGMTLEQANWAGNAVVNYILGAVSQEQTRNGLIAAGLLPGEADPGGDAAAFNFGLDMLLAGTR</sequence>
<comment type="caution">
    <text evidence="7">The sequence shown here is derived from an EMBL/GenBank/DDBJ whole genome shotgun (WGS) entry which is preliminary data.</text>
</comment>
<dbReference type="InterPro" id="IPR009057">
    <property type="entry name" value="Homeodomain-like_sf"/>
</dbReference>
<dbReference type="SUPFAM" id="SSF46689">
    <property type="entry name" value="Homeodomain-like"/>
    <property type="match status" value="1"/>
</dbReference>